<dbReference type="InterPro" id="IPR044946">
    <property type="entry name" value="Restrct_endonuc_typeI_TRD_sf"/>
</dbReference>
<keyword evidence="3" id="KW-0238">DNA-binding</keyword>
<dbReference type="InterPro" id="IPR000055">
    <property type="entry name" value="Restrct_endonuc_typeI_TRD"/>
</dbReference>
<evidence type="ECO:0000313" key="6">
    <source>
        <dbReference type="Proteomes" id="UP000032900"/>
    </source>
</evidence>
<comment type="similarity">
    <text evidence="1">Belongs to the type-I restriction system S methylase family.</text>
</comment>
<evidence type="ECO:0000256" key="2">
    <source>
        <dbReference type="ARBA" id="ARBA00022747"/>
    </source>
</evidence>
<dbReference type="PANTHER" id="PTHR30408">
    <property type="entry name" value="TYPE-1 RESTRICTION ENZYME ECOKI SPECIFICITY PROTEIN"/>
    <property type="match status" value="1"/>
</dbReference>
<proteinExistence type="inferred from homology"/>
<dbReference type="PANTHER" id="PTHR30408:SF13">
    <property type="entry name" value="TYPE I RESTRICTION ENZYME HINDI SPECIFICITY SUBUNIT"/>
    <property type="match status" value="1"/>
</dbReference>
<name>A0A0E9M1B0_9BACT</name>
<organism evidence="5 6">
    <name type="scientific">Geofilum rubicundum JCM 15548</name>
    <dbReference type="NCBI Taxonomy" id="1236989"/>
    <lineage>
        <taxon>Bacteria</taxon>
        <taxon>Pseudomonadati</taxon>
        <taxon>Bacteroidota</taxon>
        <taxon>Bacteroidia</taxon>
        <taxon>Marinilabiliales</taxon>
        <taxon>Marinilabiliaceae</taxon>
        <taxon>Geofilum</taxon>
    </lineage>
</organism>
<dbReference type="RefSeq" id="WP_062127411.1">
    <property type="nucleotide sequence ID" value="NZ_BAZW01000045.1"/>
</dbReference>
<dbReference type="Proteomes" id="UP000032900">
    <property type="component" value="Unassembled WGS sequence"/>
</dbReference>
<dbReference type="OrthoDB" id="9816225at2"/>
<dbReference type="STRING" id="1236989.JCM15548_13705"/>
<evidence type="ECO:0000256" key="3">
    <source>
        <dbReference type="ARBA" id="ARBA00023125"/>
    </source>
</evidence>
<sequence length="427" mass="49067">MREWKIKRLVDYWEFNPKVSVNNNKEYSFIEMPDLMPGNKEVLPSRERKPQGLTKFQNGDTLFAKITPCLENGKICQAQGLKDNIGVGSTEFFVFRGRKGISDNDFVHYLLKWYPIRKHAESCMSGSAGHQRVPSDAFDSIELPLPDYLESVEIANLLSLLDKKITLLRQQNHDLEELAQTLFKRWFVEFEFPNENGEPYKSSGGKMVSSELGEIPEGWRVGALENFISIKHGYAFKGEYITNIENNQILVTPGSFKIGGGFNLSKFKYYNSEFYPEEYKFRSNDLAVTMTDLSKDGDSLGFPALIPEVNGKILLHNQRVGKVIVNENLKYFFYFLMQRREYRAHVVGSSTGTTVRHTSPIRICDFKYIFDEKVMRYFGKVVEPNLIKIINNISEIQTLIQLRDTLLPKLMSGELKVAREEKNAAVD</sequence>
<dbReference type="Gene3D" id="3.90.220.20">
    <property type="entry name" value="DNA methylase specificity domains"/>
    <property type="match status" value="2"/>
</dbReference>
<evidence type="ECO:0000259" key="4">
    <source>
        <dbReference type="Pfam" id="PF01420"/>
    </source>
</evidence>
<dbReference type="GO" id="GO:0009307">
    <property type="term" value="P:DNA restriction-modification system"/>
    <property type="evidence" value="ECO:0007669"/>
    <property type="project" value="UniProtKB-KW"/>
</dbReference>
<protein>
    <submittedName>
        <fullName evidence="5">Type I restriction-modification system, specificity subunit S</fullName>
    </submittedName>
</protein>
<evidence type="ECO:0000313" key="5">
    <source>
        <dbReference type="EMBL" id="GAO31353.1"/>
    </source>
</evidence>
<dbReference type="AlphaFoldDB" id="A0A0E9M1B0"/>
<reference evidence="5 6" key="1">
    <citation type="journal article" date="2015" name="Microbes Environ.">
        <title>Distribution and evolution of nitrogen fixation genes in the phylum bacteroidetes.</title>
        <authorList>
            <person name="Inoue J."/>
            <person name="Oshima K."/>
            <person name="Suda W."/>
            <person name="Sakamoto M."/>
            <person name="Iino T."/>
            <person name="Noda S."/>
            <person name="Hongoh Y."/>
            <person name="Hattori M."/>
            <person name="Ohkuma M."/>
        </authorList>
    </citation>
    <scope>NUCLEOTIDE SEQUENCE [LARGE SCALE GENOMIC DNA]</scope>
    <source>
        <strain evidence="5">JCM 15548</strain>
    </source>
</reference>
<evidence type="ECO:0000256" key="1">
    <source>
        <dbReference type="ARBA" id="ARBA00010923"/>
    </source>
</evidence>
<dbReference type="CDD" id="cd17260">
    <property type="entry name" value="RMtype1_S_EcoEI-TRD1-CR1_like"/>
    <property type="match status" value="1"/>
</dbReference>
<feature type="domain" description="Type I restriction modification DNA specificity" evidence="4">
    <location>
        <begin position="22"/>
        <end position="176"/>
    </location>
</feature>
<accession>A0A0E9M1B0</accession>
<dbReference type="Pfam" id="PF01420">
    <property type="entry name" value="Methylase_S"/>
    <property type="match status" value="1"/>
</dbReference>
<keyword evidence="6" id="KW-1185">Reference proteome</keyword>
<dbReference type="EMBL" id="BAZW01000045">
    <property type="protein sequence ID" value="GAO31353.1"/>
    <property type="molecule type" value="Genomic_DNA"/>
</dbReference>
<gene>
    <name evidence="5" type="ORF">JCM15548_13705</name>
</gene>
<dbReference type="InterPro" id="IPR052021">
    <property type="entry name" value="Type-I_RS_S_subunit"/>
</dbReference>
<comment type="caution">
    <text evidence="5">The sequence shown here is derived from an EMBL/GenBank/DDBJ whole genome shotgun (WGS) entry which is preliminary data.</text>
</comment>
<dbReference type="SUPFAM" id="SSF116734">
    <property type="entry name" value="DNA methylase specificity domain"/>
    <property type="match status" value="2"/>
</dbReference>
<keyword evidence="2" id="KW-0680">Restriction system</keyword>
<dbReference type="GO" id="GO:0003677">
    <property type="term" value="F:DNA binding"/>
    <property type="evidence" value="ECO:0007669"/>
    <property type="project" value="UniProtKB-KW"/>
</dbReference>